<evidence type="ECO:0000313" key="3">
    <source>
        <dbReference type="Proteomes" id="UP000616346"/>
    </source>
</evidence>
<gene>
    <name evidence="2" type="ORF">H9626_01020</name>
</gene>
<evidence type="ECO:0000256" key="1">
    <source>
        <dbReference type="SAM" id="Phobius"/>
    </source>
</evidence>
<dbReference type="EMBL" id="JACSPQ010000001">
    <property type="protein sequence ID" value="MBD8000809.1"/>
    <property type="molecule type" value="Genomic_DNA"/>
</dbReference>
<feature type="transmembrane region" description="Helical" evidence="1">
    <location>
        <begin position="59"/>
        <end position="82"/>
    </location>
</feature>
<keyword evidence="1" id="KW-0472">Membrane</keyword>
<accession>A0ABR8V7S0</accession>
<evidence type="ECO:0000313" key="2">
    <source>
        <dbReference type="EMBL" id="MBD8000809.1"/>
    </source>
</evidence>
<reference evidence="2 3" key="1">
    <citation type="submission" date="2020-08" db="EMBL/GenBank/DDBJ databases">
        <title>A Genomic Blueprint of the Chicken Gut Microbiome.</title>
        <authorList>
            <person name="Gilroy R."/>
            <person name="Ravi A."/>
            <person name="Getino M."/>
            <person name="Pursley I."/>
            <person name="Horton D.L."/>
            <person name="Alikhan N.-F."/>
            <person name="Baker D."/>
            <person name="Gharbi K."/>
            <person name="Hall N."/>
            <person name="Watson M."/>
            <person name="Adriaenssens E.M."/>
            <person name="Foster-Nyarko E."/>
            <person name="Jarju S."/>
            <person name="Secka A."/>
            <person name="Antonio M."/>
            <person name="Oren A."/>
            <person name="Chaudhuri R."/>
            <person name="La Ragione R.M."/>
            <person name="Hildebrand F."/>
            <person name="Pallen M.J."/>
        </authorList>
    </citation>
    <scope>NUCLEOTIDE SEQUENCE [LARGE SCALE GENOMIC DNA]</scope>
    <source>
        <strain evidence="2 3">Sa1YUN3</strain>
    </source>
</reference>
<feature type="transmembrane region" description="Helical" evidence="1">
    <location>
        <begin position="6"/>
        <end position="24"/>
    </location>
</feature>
<dbReference type="InterPro" id="IPR005642">
    <property type="entry name" value="LysO"/>
</dbReference>
<organism evidence="2 3">
    <name type="scientific">Phocaeicola faecium</name>
    <dbReference type="NCBI Taxonomy" id="2762213"/>
    <lineage>
        <taxon>Bacteria</taxon>
        <taxon>Pseudomonadati</taxon>
        <taxon>Bacteroidota</taxon>
        <taxon>Bacteroidia</taxon>
        <taxon>Bacteroidales</taxon>
        <taxon>Bacteroidaceae</taxon>
        <taxon>Phocaeicola</taxon>
    </lineage>
</organism>
<keyword evidence="3" id="KW-1185">Reference proteome</keyword>
<feature type="transmembrane region" description="Helical" evidence="1">
    <location>
        <begin position="31"/>
        <end position="47"/>
    </location>
</feature>
<sequence>MFTIIGIMFTGVAIGYLFKNISFLKKTEKTISCTIVLLLFILGISIGSNKQIIDNLGTFGWQAAIIAVSATCGSILASWMVLKLFFKKGGKQ</sequence>
<protein>
    <submittedName>
        <fullName evidence="2">LysO family transporter</fullName>
    </submittedName>
</protein>
<proteinExistence type="predicted"/>
<dbReference type="Proteomes" id="UP000616346">
    <property type="component" value="Unassembled WGS sequence"/>
</dbReference>
<dbReference type="Pfam" id="PF03956">
    <property type="entry name" value="Lys_export"/>
    <property type="match status" value="1"/>
</dbReference>
<comment type="caution">
    <text evidence="2">The sequence shown here is derived from an EMBL/GenBank/DDBJ whole genome shotgun (WGS) entry which is preliminary data.</text>
</comment>
<keyword evidence="1" id="KW-0812">Transmembrane</keyword>
<dbReference type="RefSeq" id="WP_178256154.1">
    <property type="nucleotide sequence ID" value="NZ_JACSPQ010000001.1"/>
</dbReference>
<name>A0ABR8V7S0_9BACT</name>
<keyword evidence="1" id="KW-1133">Transmembrane helix</keyword>